<organism evidence="2 3">
    <name type="scientific">Candidatus Giovannonibacteria bacterium GW2011_GWA2_44_13b</name>
    <dbReference type="NCBI Taxonomy" id="1618647"/>
    <lineage>
        <taxon>Bacteria</taxon>
        <taxon>Candidatus Giovannoniibacteriota</taxon>
    </lineage>
</organism>
<evidence type="ECO:0000256" key="1">
    <source>
        <dbReference type="SAM" id="MobiDB-lite"/>
    </source>
</evidence>
<dbReference type="InterPro" id="IPR036390">
    <property type="entry name" value="WH_DNA-bd_sf"/>
</dbReference>
<sequence length="225" mass="25456">MFDQAKERALKITEALYRTTELFSDTEPLKWSLRQTALDILNAAPQDLPKFEALIKNLFLKLELASSGTFISKMNFDVLKREYTKLLSDLVFYKESYQALLDNIVRPDESVGRVSDTAKSVALAKKEDTKQISAVNKEIVKESVSSQPPQGAVSKHQPITTSNNGDRRQALLMSLKEKGPSSVGDLINVFEHSISEKTVQRELNAMVMSGVIKKDGEKRWRRYFI</sequence>
<dbReference type="SUPFAM" id="SSF46785">
    <property type="entry name" value="Winged helix' DNA-binding domain"/>
    <property type="match status" value="1"/>
</dbReference>
<evidence type="ECO:0000313" key="3">
    <source>
        <dbReference type="Proteomes" id="UP000034736"/>
    </source>
</evidence>
<dbReference type="STRING" id="1618647.UW30_C0009G0008"/>
<dbReference type="Proteomes" id="UP000034736">
    <property type="component" value="Unassembled WGS sequence"/>
</dbReference>
<dbReference type="EMBL" id="LCHU01000009">
    <property type="protein sequence ID" value="KKT41328.1"/>
    <property type="molecule type" value="Genomic_DNA"/>
</dbReference>
<comment type="caution">
    <text evidence="2">The sequence shown here is derived from an EMBL/GenBank/DDBJ whole genome shotgun (WGS) entry which is preliminary data.</text>
</comment>
<evidence type="ECO:0008006" key="4">
    <source>
        <dbReference type="Google" id="ProtNLM"/>
    </source>
</evidence>
<name>A0A0G1H4A2_9BACT</name>
<dbReference type="AlphaFoldDB" id="A0A0G1H4A2"/>
<feature type="region of interest" description="Disordered" evidence="1">
    <location>
        <begin position="145"/>
        <end position="164"/>
    </location>
</feature>
<protein>
    <recommendedName>
        <fullName evidence="4">HTH deoR-type domain-containing protein</fullName>
    </recommendedName>
</protein>
<proteinExistence type="predicted"/>
<gene>
    <name evidence="2" type="ORF">UW30_C0009G0008</name>
</gene>
<accession>A0A0G1H4A2</accession>
<evidence type="ECO:0000313" key="2">
    <source>
        <dbReference type="EMBL" id="KKT41328.1"/>
    </source>
</evidence>
<dbReference type="Gene3D" id="1.10.10.10">
    <property type="entry name" value="Winged helix-like DNA-binding domain superfamily/Winged helix DNA-binding domain"/>
    <property type="match status" value="1"/>
</dbReference>
<dbReference type="InterPro" id="IPR036388">
    <property type="entry name" value="WH-like_DNA-bd_sf"/>
</dbReference>
<reference evidence="2 3" key="1">
    <citation type="journal article" date="2015" name="Nature">
        <title>rRNA introns, odd ribosomes, and small enigmatic genomes across a large radiation of phyla.</title>
        <authorList>
            <person name="Brown C.T."/>
            <person name="Hug L.A."/>
            <person name="Thomas B.C."/>
            <person name="Sharon I."/>
            <person name="Castelle C.J."/>
            <person name="Singh A."/>
            <person name="Wilkins M.J."/>
            <person name="Williams K.H."/>
            <person name="Banfield J.F."/>
        </authorList>
    </citation>
    <scope>NUCLEOTIDE SEQUENCE [LARGE SCALE GENOMIC DNA]</scope>
</reference>